<dbReference type="Proteomes" id="UP000586305">
    <property type="component" value="Unassembled WGS sequence"/>
</dbReference>
<keyword evidence="2" id="KW-1185">Reference proteome</keyword>
<name>A0A849VA44_9GAMM</name>
<dbReference type="RefSeq" id="WP_171625309.1">
    <property type="nucleotide sequence ID" value="NZ_JABBPG010000002.1"/>
</dbReference>
<comment type="caution">
    <text evidence="1">The sequence shown here is derived from an EMBL/GenBank/DDBJ whole genome shotgun (WGS) entry which is preliminary data.</text>
</comment>
<accession>A0A849VA44</accession>
<dbReference type="InterPro" id="IPR009363">
    <property type="entry name" value="Phage_Mu_Gp16"/>
</dbReference>
<evidence type="ECO:0000313" key="2">
    <source>
        <dbReference type="Proteomes" id="UP000586305"/>
    </source>
</evidence>
<dbReference type="EMBL" id="JABBPG010000002">
    <property type="protein sequence ID" value="NOU50242.1"/>
    <property type="molecule type" value="Genomic_DNA"/>
</dbReference>
<dbReference type="AlphaFoldDB" id="A0A849VA44"/>
<evidence type="ECO:0000313" key="1">
    <source>
        <dbReference type="EMBL" id="NOU50242.1"/>
    </source>
</evidence>
<gene>
    <name evidence="1" type="ORF">HG263_06755</name>
</gene>
<protein>
    <submittedName>
        <fullName evidence="1">DUF1018 domain-containing protein</fullName>
    </submittedName>
</protein>
<organism evidence="1 2">
    <name type="scientific">Pseudoalteromonas caenipelagi</name>
    <dbReference type="NCBI Taxonomy" id="2726988"/>
    <lineage>
        <taxon>Bacteria</taxon>
        <taxon>Pseudomonadati</taxon>
        <taxon>Pseudomonadota</taxon>
        <taxon>Gammaproteobacteria</taxon>
        <taxon>Alteromonadales</taxon>
        <taxon>Pseudoalteromonadaceae</taxon>
        <taxon>Pseudoalteromonas</taxon>
    </lineage>
</organism>
<dbReference type="Pfam" id="PF06252">
    <property type="entry name" value="GemA"/>
    <property type="match status" value="1"/>
</dbReference>
<reference evidence="1 2" key="1">
    <citation type="submission" date="2020-04" db="EMBL/GenBank/DDBJ databases">
        <title>Pseudoalteromonas caenipelagi sp. nov., isolated from a tidal flat.</title>
        <authorList>
            <person name="Park S."/>
            <person name="Yoon J.-H."/>
        </authorList>
    </citation>
    <scope>NUCLEOTIDE SEQUENCE [LARGE SCALE GENOMIC DNA]</scope>
    <source>
        <strain evidence="1 2">JBTF-M23</strain>
    </source>
</reference>
<proteinExistence type="predicted"/>
<sequence>MNLIQQIKAAQSYANISDDAHRQNVLQVSQYRVSTCTKLTTQQQEQLLTRYRRMNTNKQKAKAKLPEALRHIYRLWGLLAKKGLVNVDSKQACETFCAKYTNGQSLYKAQKHWQRLIEILKNWLERGQVNEHNQRV</sequence>